<sequence>MDAMQCEVAREALSARIDGEREPVPAARVDEHLDGCAQCCSWYVRAQNHSRRLRLREAESAMPDLTDDLLGALSDPALSDPALSDRTLVTASLARQNTSPQRLAVGWISSHRASAVLLVAGVATLVVALTQLAGVTFGMVDGHPGAMASPAMDGEHLMHESVAAQLSLAAAMVVAALWRQVLPGVAVIAGTFAVFLIGFVIADAVACVLTAARVASHLPVVIGAVAALLAWRTERDTAPDQRAATPPRVEVPAHARLGKRRTHLRPTDDSAA</sequence>
<feature type="domain" description="Putative zinc-finger" evidence="3">
    <location>
        <begin position="6"/>
        <end position="39"/>
    </location>
</feature>
<gene>
    <name evidence="4" type="ORF">GCM10011489_23940</name>
</gene>
<feature type="region of interest" description="Disordered" evidence="1">
    <location>
        <begin position="236"/>
        <end position="272"/>
    </location>
</feature>
<feature type="transmembrane region" description="Helical" evidence="2">
    <location>
        <begin position="214"/>
        <end position="231"/>
    </location>
</feature>
<evidence type="ECO:0000313" key="5">
    <source>
        <dbReference type="Proteomes" id="UP000621454"/>
    </source>
</evidence>
<keyword evidence="2" id="KW-1133">Transmembrane helix</keyword>
<feature type="transmembrane region" description="Helical" evidence="2">
    <location>
        <begin position="157"/>
        <end position="178"/>
    </location>
</feature>
<keyword evidence="2" id="KW-0812">Transmembrane</keyword>
<dbReference type="Proteomes" id="UP000621454">
    <property type="component" value="Unassembled WGS sequence"/>
</dbReference>
<proteinExistence type="predicted"/>
<protein>
    <recommendedName>
        <fullName evidence="3">Putative zinc-finger domain-containing protein</fullName>
    </recommendedName>
</protein>
<evidence type="ECO:0000256" key="2">
    <source>
        <dbReference type="SAM" id="Phobius"/>
    </source>
</evidence>
<dbReference type="Pfam" id="PF13490">
    <property type="entry name" value="zf-HC2"/>
    <property type="match status" value="1"/>
</dbReference>
<evidence type="ECO:0000259" key="3">
    <source>
        <dbReference type="Pfam" id="PF13490"/>
    </source>
</evidence>
<dbReference type="EMBL" id="BMGC01000016">
    <property type="protein sequence ID" value="GGB35117.1"/>
    <property type="molecule type" value="Genomic_DNA"/>
</dbReference>
<evidence type="ECO:0000313" key="4">
    <source>
        <dbReference type="EMBL" id="GGB35117.1"/>
    </source>
</evidence>
<organism evidence="4 5">
    <name type="scientific">Gordonia jinhuaensis</name>
    <dbReference type="NCBI Taxonomy" id="1517702"/>
    <lineage>
        <taxon>Bacteria</taxon>
        <taxon>Bacillati</taxon>
        <taxon>Actinomycetota</taxon>
        <taxon>Actinomycetes</taxon>
        <taxon>Mycobacteriales</taxon>
        <taxon>Gordoniaceae</taxon>
        <taxon>Gordonia</taxon>
    </lineage>
</organism>
<comment type="caution">
    <text evidence="4">The sequence shown here is derived from an EMBL/GenBank/DDBJ whole genome shotgun (WGS) entry which is preliminary data.</text>
</comment>
<reference evidence="4" key="2">
    <citation type="submission" date="2020-09" db="EMBL/GenBank/DDBJ databases">
        <authorList>
            <person name="Sun Q."/>
            <person name="Zhou Y."/>
        </authorList>
    </citation>
    <scope>NUCLEOTIDE SEQUENCE</scope>
    <source>
        <strain evidence="4">CGMCC 1.12827</strain>
    </source>
</reference>
<evidence type="ECO:0000256" key="1">
    <source>
        <dbReference type="SAM" id="MobiDB-lite"/>
    </source>
</evidence>
<dbReference type="AlphaFoldDB" id="A0A916WUG8"/>
<name>A0A916WUG8_9ACTN</name>
<keyword evidence="5" id="KW-1185">Reference proteome</keyword>
<feature type="transmembrane region" description="Helical" evidence="2">
    <location>
        <begin position="185"/>
        <end position="202"/>
    </location>
</feature>
<dbReference type="InterPro" id="IPR027383">
    <property type="entry name" value="Znf_put"/>
</dbReference>
<feature type="transmembrane region" description="Helical" evidence="2">
    <location>
        <begin position="115"/>
        <end position="137"/>
    </location>
</feature>
<keyword evidence="2" id="KW-0472">Membrane</keyword>
<accession>A0A916WUG8</accession>
<reference evidence="4" key="1">
    <citation type="journal article" date="2014" name="Int. J. Syst. Evol. Microbiol.">
        <title>Complete genome sequence of Corynebacterium casei LMG S-19264T (=DSM 44701T), isolated from a smear-ripened cheese.</title>
        <authorList>
            <consortium name="US DOE Joint Genome Institute (JGI-PGF)"/>
            <person name="Walter F."/>
            <person name="Albersmeier A."/>
            <person name="Kalinowski J."/>
            <person name="Ruckert C."/>
        </authorList>
    </citation>
    <scope>NUCLEOTIDE SEQUENCE</scope>
    <source>
        <strain evidence="4">CGMCC 1.12827</strain>
    </source>
</reference>